<accession>W4HKC8</accession>
<protein>
    <submittedName>
        <fullName evidence="1">Uncharacterized protein</fullName>
    </submittedName>
</protein>
<keyword evidence="2" id="KW-1185">Reference proteome</keyword>
<evidence type="ECO:0000313" key="2">
    <source>
        <dbReference type="Proteomes" id="UP000019063"/>
    </source>
</evidence>
<dbReference type="STRING" id="1379903.ATO8_08231"/>
<sequence>MVASSLPGVTAAASIYAGAPHISITAQPTGAGLDYVLEAVSPTDGPTRIRKVQVFAPELDRPEIFSVDLPGHRTRFRHAAHLADTEDSGLTVVATLNDGSHITQRRKRISAG</sequence>
<dbReference type="Proteomes" id="UP000019063">
    <property type="component" value="Unassembled WGS sequence"/>
</dbReference>
<reference evidence="1 2" key="1">
    <citation type="journal article" date="2014" name="Antonie Van Leeuwenhoek">
        <title>Roseivivax atlanticus sp. nov., isolated from surface seawater of the Atlantic Ocean.</title>
        <authorList>
            <person name="Li G."/>
            <person name="Lai Q."/>
            <person name="Liu X."/>
            <person name="Sun F."/>
            <person name="Shao Z."/>
        </authorList>
    </citation>
    <scope>NUCLEOTIDE SEQUENCE [LARGE SCALE GENOMIC DNA]</scope>
    <source>
        <strain evidence="1 2">22II-s10s</strain>
    </source>
</reference>
<comment type="caution">
    <text evidence="1">The sequence shown here is derived from an EMBL/GenBank/DDBJ whole genome shotgun (WGS) entry which is preliminary data.</text>
</comment>
<gene>
    <name evidence="1" type="ORF">ATO8_08231</name>
</gene>
<dbReference type="EMBL" id="AQQW01000004">
    <property type="protein sequence ID" value="ETW13184.1"/>
    <property type="molecule type" value="Genomic_DNA"/>
</dbReference>
<proteinExistence type="predicted"/>
<name>W4HKC8_9RHOB</name>
<evidence type="ECO:0000313" key="1">
    <source>
        <dbReference type="EMBL" id="ETW13184.1"/>
    </source>
</evidence>
<organism evidence="1 2">
    <name type="scientific">Roseivivax marinus</name>
    <dbReference type="NCBI Taxonomy" id="1379903"/>
    <lineage>
        <taxon>Bacteria</taxon>
        <taxon>Pseudomonadati</taxon>
        <taxon>Pseudomonadota</taxon>
        <taxon>Alphaproteobacteria</taxon>
        <taxon>Rhodobacterales</taxon>
        <taxon>Roseobacteraceae</taxon>
        <taxon>Roseivivax</taxon>
    </lineage>
</organism>
<dbReference type="AlphaFoldDB" id="W4HKC8"/>